<dbReference type="AlphaFoldDB" id="A0AAD1WK79"/>
<feature type="coiled-coil region" evidence="1">
    <location>
        <begin position="144"/>
        <end position="199"/>
    </location>
</feature>
<sequence>MNSSPTRTSSTVSLPDIPRYPQLKSYMQSYEVSRFLHKCQKERDDAFRREESARDKLKHIEATTRCQIQDLKTKVKQLTSECKALQRTVKKLRTDLGLEGNPRFKGRMTKDIIKELQEREDQCACLKEDNSLLSVQLREIVSIVAQTQKQKGELTKQLENSELKVRDLLNENNQIVQNLQESQREKDDLEKINLMLRKSIEESKKVTNRSVQTTTSIPVNLQNTYKKTSRETSISRTSQVPLDRRKITLEPSNIVSVVDSGV</sequence>
<gene>
    <name evidence="2" type="ORF">PECUL_23A025561</name>
</gene>
<proteinExistence type="predicted"/>
<organism evidence="2 3">
    <name type="scientific">Pelobates cultripes</name>
    <name type="common">Western spadefoot toad</name>
    <dbReference type="NCBI Taxonomy" id="61616"/>
    <lineage>
        <taxon>Eukaryota</taxon>
        <taxon>Metazoa</taxon>
        <taxon>Chordata</taxon>
        <taxon>Craniata</taxon>
        <taxon>Vertebrata</taxon>
        <taxon>Euteleostomi</taxon>
        <taxon>Amphibia</taxon>
        <taxon>Batrachia</taxon>
        <taxon>Anura</taxon>
        <taxon>Pelobatoidea</taxon>
        <taxon>Pelobatidae</taxon>
        <taxon>Pelobates</taxon>
    </lineage>
</organism>
<feature type="coiled-coil region" evidence="1">
    <location>
        <begin position="68"/>
        <end position="95"/>
    </location>
</feature>
<evidence type="ECO:0000313" key="2">
    <source>
        <dbReference type="EMBL" id="CAH2311190.1"/>
    </source>
</evidence>
<evidence type="ECO:0000313" key="3">
    <source>
        <dbReference type="Proteomes" id="UP001295444"/>
    </source>
</evidence>
<dbReference type="Proteomes" id="UP001295444">
    <property type="component" value="Chromosome 08"/>
</dbReference>
<dbReference type="EMBL" id="OW240919">
    <property type="protein sequence ID" value="CAH2311190.1"/>
    <property type="molecule type" value="Genomic_DNA"/>
</dbReference>
<keyword evidence="1" id="KW-0175">Coiled coil</keyword>
<name>A0AAD1WK79_PELCU</name>
<keyword evidence="3" id="KW-1185">Reference proteome</keyword>
<reference evidence="2" key="1">
    <citation type="submission" date="2022-03" db="EMBL/GenBank/DDBJ databases">
        <authorList>
            <person name="Alioto T."/>
            <person name="Alioto T."/>
            <person name="Gomez Garrido J."/>
        </authorList>
    </citation>
    <scope>NUCLEOTIDE SEQUENCE</scope>
</reference>
<accession>A0AAD1WK79</accession>
<protein>
    <submittedName>
        <fullName evidence="2">Uncharacterized protein</fullName>
    </submittedName>
</protein>
<evidence type="ECO:0000256" key="1">
    <source>
        <dbReference type="SAM" id="Coils"/>
    </source>
</evidence>